<protein>
    <submittedName>
        <fullName evidence="1">Uncharacterized protein</fullName>
    </submittedName>
</protein>
<gene>
    <name evidence="1" type="ORF">ACJIZ3_008327</name>
</gene>
<keyword evidence="2" id="KW-1185">Reference proteome</keyword>
<name>A0ABD3TAD1_9LAMI</name>
<proteinExistence type="predicted"/>
<dbReference type="Proteomes" id="UP001634393">
    <property type="component" value="Unassembled WGS sequence"/>
</dbReference>
<dbReference type="EMBL" id="JBJXBP010000004">
    <property type="protein sequence ID" value="KAL3833591.1"/>
    <property type="molecule type" value="Genomic_DNA"/>
</dbReference>
<sequence length="203" mass="21599">MSVWLGILVNEDALPVIADNPVDIAGTAANKTAALVLHFVDILLVACSKQVLEVENIVSRAHAEYSGEAAGLVVIADALLSAGFAAVTAGHNVADSAVAAVDGIARWYSGVAFGGRPAAADTAVAKNTADGSDTEASDIVKTQVSREERKYSNPIYRQIAELHDDKLSIQHFPKKISVRQHINTMSRIESSEISYSPYWLPVT</sequence>
<evidence type="ECO:0000313" key="2">
    <source>
        <dbReference type="Proteomes" id="UP001634393"/>
    </source>
</evidence>
<dbReference type="AlphaFoldDB" id="A0ABD3TAD1"/>
<evidence type="ECO:0000313" key="1">
    <source>
        <dbReference type="EMBL" id="KAL3833591.1"/>
    </source>
</evidence>
<reference evidence="1 2" key="1">
    <citation type="submission" date="2024-12" db="EMBL/GenBank/DDBJ databases">
        <title>The unique morphological basis and parallel evolutionary history of personate flowers in Penstemon.</title>
        <authorList>
            <person name="Depatie T.H."/>
            <person name="Wessinger C.A."/>
        </authorList>
    </citation>
    <scope>NUCLEOTIDE SEQUENCE [LARGE SCALE GENOMIC DNA]</scope>
    <source>
        <strain evidence="1">WTNN_2</strain>
        <tissue evidence="1">Leaf</tissue>
    </source>
</reference>
<accession>A0ABD3TAD1</accession>
<organism evidence="1 2">
    <name type="scientific">Penstemon smallii</name>
    <dbReference type="NCBI Taxonomy" id="265156"/>
    <lineage>
        <taxon>Eukaryota</taxon>
        <taxon>Viridiplantae</taxon>
        <taxon>Streptophyta</taxon>
        <taxon>Embryophyta</taxon>
        <taxon>Tracheophyta</taxon>
        <taxon>Spermatophyta</taxon>
        <taxon>Magnoliopsida</taxon>
        <taxon>eudicotyledons</taxon>
        <taxon>Gunneridae</taxon>
        <taxon>Pentapetalae</taxon>
        <taxon>asterids</taxon>
        <taxon>lamiids</taxon>
        <taxon>Lamiales</taxon>
        <taxon>Plantaginaceae</taxon>
        <taxon>Cheloneae</taxon>
        <taxon>Penstemon</taxon>
    </lineage>
</organism>
<comment type="caution">
    <text evidence="1">The sequence shown here is derived from an EMBL/GenBank/DDBJ whole genome shotgun (WGS) entry which is preliminary data.</text>
</comment>